<sequence>MLSRSPLLVLSRSPLLVLSRSPLLVLSRSPLLVVALIQPRRYREERLCNAIQNIPARTPVAALGRLHRRLDAQARAALVFSTAMHSLDSHAPHGTAKVVPQPAVLVQRLQEHHVRLLTMYAREHDGCRHALEAFDEDGIPAPFQAVSRPVVDGEPVRLAKPRLVSVELAMQVPRRVAPPQHGRGFAARLGLVVGHAAGHGRRVEQGLRGRQRNVDDGGAVGGAQGVAQDVADDPGVLARKVGKGEGAFLPAQVVERARRRRECVEHRTNQQGQKGRLKYATNDNKGRLDYATNAKALPTYIDASGITPGLLYILTYIPTTTPAANAERNVVLSQAAALHGAVRLVAAASYAAVALPYLDVPVPYLDTYLPYLPTLPTYPTYLPYASVRVSSRAATLTDGPASAPQSSPPTTPHSRPRPRYLVASAPRFEISARATKRRCAFRPVFRR</sequence>
<evidence type="ECO:0000313" key="2">
    <source>
        <dbReference type="EMBL" id="KAF9733514.1"/>
    </source>
</evidence>
<accession>A0A9P6GDN5</accession>
<proteinExistence type="predicted"/>
<evidence type="ECO:0000313" key="3">
    <source>
        <dbReference type="Proteomes" id="UP000756921"/>
    </source>
</evidence>
<keyword evidence="3" id="KW-1185">Reference proteome</keyword>
<dbReference type="EMBL" id="WJXW01000008">
    <property type="protein sequence ID" value="KAF9733514.1"/>
    <property type="molecule type" value="Genomic_DNA"/>
</dbReference>
<feature type="region of interest" description="Disordered" evidence="1">
    <location>
        <begin position="395"/>
        <end position="418"/>
    </location>
</feature>
<gene>
    <name evidence="2" type="ORF">PMIN01_07857</name>
</gene>
<comment type="caution">
    <text evidence="2">The sequence shown here is derived from an EMBL/GenBank/DDBJ whole genome shotgun (WGS) entry which is preliminary data.</text>
</comment>
<evidence type="ECO:0000256" key="1">
    <source>
        <dbReference type="SAM" id="MobiDB-lite"/>
    </source>
</evidence>
<organism evidence="2 3">
    <name type="scientific">Paraphaeosphaeria minitans</name>
    <dbReference type="NCBI Taxonomy" id="565426"/>
    <lineage>
        <taxon>Eukaryota</taxon>
        <taxon>Fungi</taxon>
        <taxon>Dikarya</taxon>
        <taxon>Ascomycota</taxon>
        <taxon>Pezizomycotina</taxon>
        <taxon>Dothideomycetes</taxon>
        <taxon>Pleosporomycetidae</taxon>
        <taxon>Pleosporales</taxon>
        <taxon>Massarineae</taxon>
        <taxon>Didymosphaeriaceae</taxon>
        <taxon>Paraphaeosphaeria</taxon>
    </lineage>
</organism>
<name>A0A9P6GDN5_9PLEO</name>
<protein>
    <submittedName>
        <fullName evidence="2">Uncharacterized protein</fullName>
    </submittedName>
</protein>
<dbReference type="Proteomes" id="UP000756921">
    <property type="component" value="Unassembled WGS sequence"/>
</dbReference>
<reference evidence="2" key="1">
    <citation type="journal article" date="2020" name="Mol. Plant Microbe Interact.">
        <title>Genome Sequence of the Biocontrol Agent Coniothyrium minitans strain Conio (IMI 134523).</title>
        <authorList>
            <person name="Patel D."/>
            <person name="Shittu T.A."/>
            <person name="Baroncelli R."/>
            <person name="Muthumeenakshi S."/>
            <person name="Osborne T.H."/>
            <person name="Janganan T.K."/>
            <person name="Sreenivasaprasad S."/>
        </authorList>
    </citation>
    <scope>NUCLEOTIDE SEQUENCE</scope>
    <source>
        <strain evidence="2">Conio</strain>
    </source>
</reference>
<dbReference type="AlphaFoldDB" id="A0A9P6GDN5"/>